<comment type="caution">
    <text evidence="2">The sequence shown here is derived from an EMBL/GenBank/DDBJ whole genome shotgun (WGS) entry which is preliminary data.</text>
</comment>
<organism evidence="2 3">
    <name type="scientific">Pseudomonas protegens</name>
    <dbReference type="NCBI Taxonomy" id="380021"/>
    <lineage>
        <taxon>Bacteria</taxon>
        <taxon>Pseudomonadati</taxon>
        <taxon>Pseudomonadota</taxon>
        <taxon>Gammaproteobacteria</taxon>
        <taxon>Pseudomonadales</taxon>
        <taxon>Pseudomonadaceae</taxon>
        <taxon>Pseudomonas</taxon>
    </lineage>
</organism>
<dbReference type="AlphaFoldDB" id="A0A2T6GGV4"/>
<evidence type="ECO:0000256" key="1">
    <source>
        <dbReference type="SAM" id="MobiDB-lite"/>
    </source>
</evidence>
<proteinExistence type="predicted"/>
<evidence type="ECO:0000313" key="2">
    <source>
        <dbReference type="EMBL" id="PUA43399.1"/>
    </source>
</evidence>
<protein>
    <submittedName>
        <fullName evidence="2">Uncharacterized protein</fullName>
    </submittedName>
</protein>
<reference evidence="2 3" key="1">
    <citation type="submission" date="2018-03" db="EMBL/GenBank/DDBJ databases">
        <title>Draft genome sequence of the plant growth promoting rhizobacterium Pseudomonas protegens strain BNJ-SS-45 isolated from wheat (Triticum aestivum) rhizosphere.</title>
        <authorList>
            <person name="Bajpai A."/>
            <person name="Shende K."/>
            <person name="Meena N."/>
            <person name="Upadhyayula S.R."/>
            <person name="Suravajhala P."/>
            <person name="Medicherla K.M."/>
            <person name="Johri B.N."/>
        </authorList>
    </citation>
    <scope>NUCLEOTIDE SEQUENCE [LARGE SCALE GENOMIC DNA]</scope>
    <source>
        <strain evidence="2 3">BNJ-SS-45</strain>
    </source>
</reference>
<dbReference type="Proteomes" id="UP000244178">
    <property type="component" value="Unassembled WGS sequence"/>
</dbReference>
<accession>A0A2T6GGV4</accession>
<feature type="region of interest" description="Disordered" evidence="1">
    <location>
        <begin position="1"/>
        <end position="79"/>
    </location>
</feature>
<name>A0A2T6GGV4_9PSED</name>
<dbReference type="EMBL" id="PYJM01000005">
    <property type="protein sequence ID" value="PUA43399.1"/>
    <property type="molecule type" value="Genomic_DNA"/>
</dbReference>
<evidence type="ECO:0000313" key="3">
    <source>
        <dbReference type="Proteomes" id="UP000244178"/>
    </source>
</evidence>
<sequence length="79" mass="8528">MARKLAPVGAADARGRSRRIFGAAARPSGSKLPRHRYSACPELTGIRQGAPQVPQEPACRRSGPKDRRHWLSRAAGSDP</sequence>
<gene>
    <name evidence="2" type="ORF">C5U62_22460</name>
</gene>